<sequence length="2481" mass="273344">MDQLPERSRELATLYLGSGTIAIAVVVAIALVFSCTNALARIISVTASHASKRGIAVTIESVGLARVRGIKITFDGDKRSRIRSVSIEEAAYAGSAATALAWLLNFALRKVRGKHLRDGLPPVSARGLGNGMFGNGRALTEFADVTPRAGSPGSQSEEGTPRSARRFVRFGVGSLRMAFVFSGIEIVTRRASGEEKMSEMPEKYPSASKEKPKSSGGGMTRNKWRLIKGIASFVDVTVVSLTVREEDDLSVDTFFCDKMTFESSGSTSARLKSLITARVLRGKDGWSLTDANVHVAAEFDAESKAIVPVHAGLSGATLSLVKRRGGGVNNSRDSVVEKPSTSTKGPHKAVQGLLKMPRKCAVEFKRVLIEDRDENAPISFVLNKVQGSVERLSESGRGFRLFRKRDTTQSPFALTSFGSDPWAEFTFSAEDAKFIHDKHKKLAICTGMSASMALALSEKILDDEEKLPATAAFEIDKCELRHHADLADLIVALKSRSKSKKKDGETKPPSKRRSDIPWDVIDAHASCVKSFSVHAFDDEGSATCVLSTKQIIGRYGKLVEDAQNELVVDMNVSCKRGVCTLSRAQFGIPGFHPVVQFESARFSSSESEGSAVELEGSTLDVDMDEAAALVLKIERAASSMKAAVSAAKAPKSDDKEHTTRSPSAKMMRLSMVDTAVRAKCSMTPYSTFGEIPQNSRGNKAVICALELMCPLAEITRQETDIDVVAGGFTISMFDTISGKASSPGQSLDGENEDDTWVSRIDYESTAVESNRVMLFGNFDVKYKTGEENRANVAVDGVEFDWEPDVHFLALKLAHLAKSAKPSPKTPSDVNRVSTEVKKKFDVTIDVRSVSGSFFITPGACAQISFTALEANSLKKSCCVREGTFGLNGHDITTINLVIFELDCEGRSRPHVQAIVHEEEEDVRERRKFGVTVEGAKLMLPAGLDLGDAAQAMIAGEQALRDVICEGAKKETKKARVSMTPEEPIFDESSPFQPVNEIDVLVTNIEIDVEDTNRLERFLRARQAVLGGCMASMALKESSEEAIEEVTSLVFHHKDFLRTGGGSALHMTMGGIRSVGVWGGGKGAGDELAQRSAQIVRRVDNPYSNSVALQMQNVFTMNTNMTNVRVCVADLDERPLFACDEAMLAGSFVQARQYAPHILDGQVVIGVGRRRWSKTNGPDTPSRPQPMWFTDADLRLVGAEISMATAIEPYLFNMSRELTTRLVLPRLHKHLPGGGGGRPPTLEYNAADPRPPSMPWWDMLRHTWRGMMRVHLMQTSLKMDAQGRIENLGAHGGEKFRSELEFYADVWELNLRPRHMLLRCSDFSVSRIQDNEDCPLPSNPSSTSEDVAKHHMVVFPVMCVSAAYEFKSKLDEGDGHRTLYRHDSATGHELFSKDLTSSTACFVDLDVTLDSKEDFVKKHVEQSAELDCFVERIREQTSRVSPNEYSQPTFALTPDDVEFASRWKRAMQSPMIALRNIWNFRPWGAPRRVKHPESISLVDLFKSVDTVITSNVIHVVNSSSDETESAFGACFSLHSVNVLAKKAPRANIEFTIRANASQFHVPEGPEDSEVKAISPMRSFRLANKSISRRLNFAELDDVIKDMLQGSTTSPIMGGTSPHSTGARPTSTDPTLVLDTRRVEIIQKAEESVSSEGIQIEVETPRILIEAKQRNSVLGWINELWAAAQNYRREPSWTECERIVEMANRVSLSNMKTRALDTILGEVPTLETLARAESDAKDSDLGVSPKRAPDTKVLFVISITAPQFNLKGNNAAGRMLLAAEGGLVVGRTVEDGVSDPKRLVTVSLQQVQAYVAPTNVDLSAGVQWLREKTSAGNEVSLIRDDVFGEAERQKSGSLLRRIFAPGTMVFEYRTVITTVSRSITDDALYAYDEVGLEDLHDADDTPDVHEVQAEPVSEFSVRSPEIIAEMNSNQYAVLIDVIEGLFLTPTTVKRPRPSAQAAKLLQSRDRTFLDSMALASSGVVAEPMRSLIAARWAAESVEKNYRRASMLAPSEKQKILGKMDSLWSKAEKSEARVLAAIAEAEELVRLHRRRSAIRLSLDVELAAWTLVAGGHPCIQASLSRLSLSRERQVDSSGTLRFKLHGLGLVSLDQGDREDMFSRWSQGKADFDTPLIDLFSVRAGSAPERPVYDHLELSVLPFQVNIKHSQYKVVHKYFFPSTSTGAYDAFKKAYKRPASDLTDLPESPRESIDERRASNARVGNLLPLQIPVVSPARNPHRREWRWENDAVAQQSKVKHEDVAKQEDNSSKAKVVFLREFRIHPLHMKLTYEGIRRAFRDYEFGIDTFAYNDYRGRWRDLTAELKNHLVWSVLKSLVGIRGKYVEHKIDAKSVFQRTADRIKAKAMMLKRRSSGTESDAGREPTPASVVEETRGLSVSAPGEIERSERKENATQIHPSHTSHAPAKNKPRRFRPYKNTKKFLAAIGVGSYAPGGGASTNGSSSASRHGSRAEVEGAWSAPSKSSQVAE</sequence>
<evidence type="ECO:0000313" key="3">
    <source>
        <dbReference type="EMBL" id="CEF98519.1"/>
    </source>
</evidence>
<feature type="compositionally biased region" description="Basic and acidic residues" evidence="1">
    <location>
        <begin position="192"/>
        <end position="213"/>
    </location>
</feature>
<dbReference type="KEGG" id="ota:OT_ostta06g04300"/>
<keyword evidence="2" id="KW-1133">Transmembrane helix</keyword>
<proteinExistence type="predicted"/>
<reference evidence="4" key="1">
    <citation type="journal article" date="2006" name="Proc. Natl. Acad. Sci. U.S.A.">
        <title>Genome analysis of the smallest free-living eukaryote Ostreococcus tauri unveils many unique features.</title>
        <authorList>
            <person name="Derelle E."/>
            <person name="Ferraz C."/>
            <person name="Rombauts S."/>
            <person name="Rouze P."/>
            <person name="Worden A.Z."/>
            <person name="Robbens S."/>
            <person name="Partensky F."/>
            <person name="Degroeve S."/>
            <person name="Echeynie S."/>
            <person name="Cooke R."/>
            <person name="Saeys Y."/>
            <person name="Wuyts J."/>
            <person name="Jabbari K."/>
            <person name="Bowler C."/>
            <person name="Panaud O."/>
            <person name="Piegu B."/>
            <person name="Ball S.G."/>
            <person name="Ral J.-P."/>
            <person name="Bouget F.-Y."/>
            <person name="Piganeau G."/>
            <person name="De Baets B."/>
            <person name="Picard A."/>
            <person name="Delseny M."/>
            <person name="Demaille J."/>
            <person name="Van de Peer Y."/>
            <person name="Moreau H."/>
        </authorList>
    </citation>
    <scope>NUCLEOTIDE SEQUENCE [LARGE SCALE GENOMIC DNA]</scope>
    <source>
        <strain evidence="4">OTTH 0595 / CCAP 157/2 / RCC745</strain>
    </source>
</reference>
<dbReference type="RefSeq" id="XP_022839307.1">
    <property type="nucleotide sequence ID" value="XM_022984114.1"/>
</dbReference>
<dbReference type="InParanoid" id="A0A090M8T1"/>
<keyword evidence="2" id="KW-0812">Transmembrane</keyword>
<reference evidence="3 4" key="2">
    <citation type="journal article" date="2014" name="BMC Genomics">
        <title>An improved genome of the model marine alga Ostreococcus tauri unfolds by assessing Illumina de novo assemblies.</title>
        <authorList>
            <person name="Blanc-Mathieu R."/>
            <person name="Verhelst B."/>
            <person name="Derelle E."/>
            <person name="Rombauts S."/>
            <person name="Bouget F.Y."/>
            <person name="Carre I."/>
            <person name="Chateau A."/>
            <person name="Eyre-Walker A."/>
            <person name="Grimsley N."/>
            <person name="Moreau H."/>
            <person name="Piegu B."/>
            <person name="Rivals E."/>
            <person name="Schackwitz W."/>
            <person name="Van de Peer Y."/>
            <person name="Piganeau G."/>
        </authorList>
    </citation>
    <scope>NUCLEOTIDE SEQUENCE [LARGE SCALE GENOMIC DNA]</scope>
    <source>
        <strain evidence="4">OTTH 0595 / CCAP 157/2 / RCC745</strain>
    </source>
</reference>
<evidence type="ECO:0000256" key="2">
    <source>
        <dbReference type="SAM" id="Phobius"/>
    </source>
</evidence>
<feature type="compositionally biased region" description="Basic residues" evidence="1">
    <location>
        <begin position="2418"/>
        <end position="2427"/>
    </location>
</feature>
<dbReference type="FunCoup" id="A0A090M8T1">
    <property type="interactions" value="1163"/>
</dbReference>
<feature type="region of interest" description="Disordered" evidence="1">
    <location>
        <begin position="2359"/>
        <end position="2427"/>
    </location>
</feature>
<evidence type="ECO:0000313" key="4">
    <source>
        <dbReference type="Proteomes" id="UP000009170"/>
    </source>
</evidence>
<feature type="region of interest" description="Disordered" evidence="1">
    <location>
        <begin position="644"/>
        <end position="663"/>
    </location>
</feature>
<evidence type="ECO:0000256" key="1">
    <source>
        <dbReference type="SAM" id="MobiDB-lite"/>
    </source>
</evidence>
<feature type="compositionally biased region" description="Polar residues" evidence="1">
    <location>
        <begin position="2405"/>
        <end position="2414"/>
    </location>
</feature>
<feature type="compositionally biased region" description="Basic and acidic residues" evidence="1">
    <location>
        <begin position="2395"/>
        <end position="2404"/>
    </location>
</feature>
<comment type="caution">
    <text evidence="3">The sequence shown here is derived from an EMBL/GenBank/DDBJ whole genome shotgun (WGS) entry which is preliminary data.</text>
</comment>
<dbReference type="EMBL" id="CAID01000006">
    <property type="protein sequence ID" value="CEF98519.1"/>
    <property type="molecule type" value="Genomic_DNA"/>
</dbReference>
<feature type="region of interest" description="Disordered" evidence="1">
    <location>
        <begin position="2191"/>
        <end position="2211"/>
    </location>
</feature>
<protein>
    <submittedName>
        <fullName evidence="3">FMP27, C-terminal</fullName>
    </submittedName>
</protein>
<organism evidence="3 4">
    <name type="scientific">Ostreococcus tauri</name>
    <name type="common">Marine green alga</name>
    <dbReference type="NCBI Taxonomy" id="70448"/>
    <lineage>
        <taxon>Eukaryota</taxon>
        <taxon>Viridiplantae</taxon>
        <taxon>Chlorophyta</taxon>
        <taxon>Mamiellophyceae</taxon>
        <taxon>Mamiellales</taxon>
        <taxon>Bathycoccaceae</taxon>
        <taxon>Ostreococcus</taxon>
    </lineage>
</organism>
<feature type="transmembrane region" description="Helical" evidence="2">
    <location>
        <begin position="12"/>
        <end position="33"/>
    </location>
</feature>
<feature type="region of interest" description="Disordered" evidence="1">
    <location>
        <begin position="324"/>
        <end position="348"/>
    </location>
</feature>
<name>A0A090M8T1_OSTTA</name>
<keyword evidence="4" id="KW-1185">Reference proteome</keyword>
<feature type="compositionally biased region" description="Polar residues" evidence="1">
    <location>
        <begin position="329"/>
        <end position="344"/>
    </location>
</feature>
<feature type="compositionally biased region" description="Basic and acidic residues" evidence="1">
    <location>
        <begin position="2199"/>
        <end position="2210"/>
    </location>
</feature>
<feature type="region of interest" description="Disordered" evidence="1">
    <location>
        <begin position="1607"/>
        <end position="1628"/>
    </location>
</feature>
<feature type="region of interest" description="Disordered" evidence="1">
    <location>
        <begin position="192"/>
        <end position="219"/>
    </location>
</feature>
<dbReference type="OrthoDB" id="514036at2759"/>
<dbReference type="PANTHER" id="PTHR15678:SF6">
    <property type="entry name" value="BRIDGE-LIKE LIPID TRANSFER PROTEIN FAMILY MEMBER 2"/>
    <property type="match status" value="1"/>
</dbReference>
<gene>
    <name evidence="3" type="ORF">OT_ostta06g04300</name>
</gene>
<dbReference type="PROSITE" id="PS51257">
    <property type="entry name" value="PROKAR_LIPOPROTEIN"/>
    <property type="match status" value="1"/>
</dbReference>
<dbReference type="InterPro" id="IPR045167">
    <property type="entry name" value="Hobbit"/>
</dbReference>
<dbReference type="GeneID" id="9835308"/>
<dbReference type="PANTHER" id="PTHR15678">
    <property type="entry name" value="ANTIGEN MLAA-22-RELATED"/>
    <property type="match status" value="1"/>
</dbReference>
<feature type="region of interest" description="Disordered" evidence="1">
    <location>
        <begin position="2440"/>
        <end position="2481"/>
    </location>
</feature>
<dbReference type="STRING" id="70448.A0A090M8T1"/>
<feature type="compositionally biased region" description="Basic and acidic residues" evidence="1">
    <location>
        <begin position="650"/>
        <end position="659"/>
    </location>
</feature>
<accession>A0A090M8T1</accession>
<keyword evidence="2" id="KW-0472">Membrane</keyword>
<dbReference type="Pfam" id="PF10344">
    <property type="entry name" value="Hobbit"/>
    <property type="match status" value="1"/>
</dbReference>
<dbReference type="Proteomes" id="UP000009170">
    <property type="component" value="Unassembled WGS sequence"/>
</dbReference>